<proteinExistence type="predicted"/>
<dbReference type="Pfam" id="PF08315">
    <property type="entry name" value="cwf18"/>
    <property type="match status" value="1"/>
</dbReference>
<accession>A0ABD3MEG0</accession>
<evidence type="ECO:0000313" key="2">
    <source>
        <dbReference type="EMBL" id="KAL3761171.1"/>
    </source>
</evidence>
<sequence>MMSDRQARLAALAAKAGRLPQQSIELERSSDSDTNIDDVANRDNNDNGGTSTNKPTLSFRNYVPKDASLDAPPPPIHDATNNNKDKQLVSNKRQKTSTITKSNKDSSSSSTTTTAAATPPKSALEIALAKTNREARLAAGQSVSVSGGTGLDESSGVSAGGGWNAVVPPSASTKKVNWDLKRDIQHKMDKLEKRTQRAIVQLLRERLEKEAAAAAAAGDDDVTPREDQKEHQIIFFPSGNAVGISDGIVRTRLYNTDNPIWPRCLPINAIALGTSGAMGPKMWPIFSISSEK</sequence>
<dbReference type="Proteomes" id="UP001530293">
    <property type="component" value="Unassembled WGS sequence"/>
</dbReference>
<keyword evidence="3" id="KW-1185">Reference proteome</keyword>
<gene>
    <name evidence="2" type="ORF">ACHAWU_000266</name>
</gene>
<organism evidence="2 3">
    <name type="scientific">Discostella pseudostelligera</name>
    <dbReference type="NCBI Taxonomy" id="259834"/>
    <lineage>
        <taxon>Eukaryota</taxon>
        <taxon>Sar</taxon>
        <taxon>Stramenopiles</taxon>
        <taxon>Ochrophyta</taxon>
        <taxon>Bacillariophyta</taxon>
        <taxon>Coscinodiscophyceae</taxon>
        <taxon>Thalassiosirophycidae</taxon>
        <taxon>Stephanodiscales</taxon>
        <taxon>Stephanodiscaceae</taxon>
        <taxon>Discostella</taxon>
    </lineage>
</organism>
<dbReference type="PANTHER" id="PTHR31551:SF1">
    <property type="entry name" value="COILED-COIL DOMAIN-CONTAINING PROTEIN 12"/>
    <property type="match status" value="1"/>
</dbReference>
<feature type="region of interest" description="Disordered" evidence="1">
    <location>
        <begin position="1"/>
        <end position="120"/>
    </location>
</feature>
<name>A0ABD3MEG0_9STRA</name>
<comment type="caution">
    <text evidence="2">The sequence shown here is derived from an EMBL/GenBank/DDBJ whole genome shotgun (WGS) entry which is preliminary data.</text>
</comment>
<evidence type="ECO:0000256" key="1">
    <source>
        <dbReference type="SAM" id="MobiDB-lite"/>
    </source>
</evidence>
<feature type="compositionally biased region" description="Low complexity" evidence="1">
    <location>
        <begin position="96"/>
        <end position="120"/>
    </location>
</feature>
<feature type="compositionally biased region" description="Polar residues" evidence="1">
    <location>
        <begin position="46"/>
        <end position="59"/>
    </location>
</feature>
<dbReference type="EMBL" id="JALLBG020000156">
    <property type="protein sequence ID" value="KAL3761171.1"/>
    <property type="molecule type" value="Genomic_DNA"/>
</dbReference>
<dbReference type="InterPro" id="IPR013169">
    <property type="entry name" value="mRNA_splic_Cwf18-like"/>
</dbReference>
<feature type="compositionally biased region" description="Low complexity" evidence="1">
    <location>
        <begin position="8"/>
        <end position="19"/>
    </location>
</feature>
<evidence type="ECO:0000313" key="3">
    <source>
        <dbReference type="Proteomes" id="UP001530293"/>
    </source>
</evidence>
<dbReference type="PANTHER" id="PTHR31551">
    <property type="entry name" value="PRE-MRNA-SPLICING FACTOR CWF18"/>
    <property type="match status" value="1"/>
</dbReference>
<protein>
    <submittedName>
        <fullName evidence="2">Uncharacterized protein</fullName>
    </submittedName>
</protein>
<dbReference type="AlphaFoldDB" id="A0ABD3MEG0"/>
<reference evidence="2 3" key="1">
    <citation type="submission" date="2024-10" db="EMBL/GenBank/DDBJ databases">
        <title>Updated reference genomes for cyclostephanoid diatoms.</title>
        <authorList>
            <person name="Roberts W.R."/>
            <person name="Alverson A.J."/>
        </authorList>
    </citation>
    <scope>NUCLEOTIDE SEQUENCE [LARGE SCALE GENOMIC DNA]</scope>
    <source>
        <strain evidence="2 3">AJA232-27</strain>
    </source>
</reference>